<protein>
    <submittedName>
        <fullName evidence="1">Uncharacterized protein</fullName>
    </submittedName>
</protein>
<dbReference type="InterPro" id="IPR007541">
    <property type="entry name" value="Uncharacterised_BSP"/>
</dbReference>
<reference evidence="1 2" key="2">
    <citation type="journal article" date="2009" name="PLoS ONE">
        <title>An integrated genetic and cytogenetic map of the cucumber genome.</title>
        <authorList>
            <person name="Ren Y."/>
            <person name="Zhang Z."/>
            <person name="Liu J."/>
            <person name="Staub J.E."/>
            <person name="Han Y."/>
            <person name="Cheng Z."/>
            <person name="Li X."/>
            <person name="Lu J."/>
            <person name="Miao H."/>
            <person name="Kang H."/>
            <person name="Xie B."/>
            <person name="Gu X."/>
            <person name="Wang X."/>
            <person name="Du Y."/>
            <person name="Jin W."/>
            <person name="Huang S."/>
        </authorList>
    </citation>
    <scope>NUCLEOTIDE SEQUENCE [LARGE SCALE GENOMIC DNA]</scope>
    <source>
        <strain evidence="2">cv. 9930</strain>
    </source>
</reference>
<dbReference type="Gramene" id="KGN43892">
    <property type="protein sequence ID" value="KGN43892"/>
    <property type="gene ID" value="Csa_7G072790"/>
</dbReference>
<dbReference type="eggNOG" id="ENOG502QURC">
    <property type="taxonomic scope" value="Eukaryota"/>
</dbReference>
<organism evidence="1 2">
    <name type="scientific">Cucumis sativus</name>
    <name type="common">Cucumber</name>
    <dbReference type="NCBI Taxonomy" id="3659"/>
    <lineage>
        <taxon>Eukaryota</taxon>
        <taxon>Viridiplantae</taxon>
        <taxon>Streptophyta</taxon>
        <taxon>Embryophyta</taxon>
        <taxon>Tracheophyta</taxon>
        <taxon>Spermatophyta</taxon>
        <taxon>Magnoliopsida</taxon>
        <taxon>eudicotyledons</taxon>
        <taxon>Gunneridae</taxon>
        <taxon>Pentapetalae</taxon>
        <taxon>rosids</taxon>
        <taxon>fabids</taxon>
        <taxon>Cucurbitales</taxon>
        <taxon>Cucurbitaceae</taxon>
        <taxon>Benincaseae</taxon>
        <taxon>Cucumis</taxon>
    </lineage>
</organism>
<dbReference type="KEGG" id="csv:101216547"/>
<dbReference type="AlphaFoldDB" id="A0A0A0K6G6"/>
<proteinExistence type="predicted"/>
<dbReference type="EMBL" id="CM002928">
    <property type="protein sequence ID" value="KGN43892.1"/>
    <property type="molecule type" value="Genomic_DNA"/>
</dbReference>
<keyword evidence="2" id="KW-1185">Reference proteome</keyword>
<dbReference type="PANTHER" id="PTHR33321:SF12">
    <property type="entry name" value="PLANT BASIC SECRETORY PROTEIN (BSP) FAMILY PROTEIN"/>
    <property type="match status" value="1"/>
</dbReference>
<name>A0A0A0K6G6_CUCSA</name>
<gene>
    <name evidence="1" type="ORF">Csa_7G072790</name>
</gene>
<dbReference type="Pfam" id="PF04450">
    <property type="entry name" value="BSP"/>
    <property type="match status" value="1"/>
</dbReference>
<dbReference type="OMA" id="FCHEMTH"/>
<sequence length="106" mass="12165">MTHIWQWNGKGAAPGWLIEGFADYIRLQSGYIPSHWVPPGGGSNYTDSYDKTARFMDYLEKRTSGFVSKLNQKLRDGFSLDYFVELQGKTVDELWAEYKAAFGNRD</sequence>
<dbReference type="PANTHER" id="PTHR33321">
    <property type="match status" value="1"/>
</dbReference>
<accession>A0A0A0K6G6</accession>
<reference evidence="1 2" key="1">
    <citation type="journal article" date="2009" name="Nat. Genet.">
        <title>The genome of the cucumber, Cucumis sativus L.</title>
        <authorList>
            <person name="Huang S."/>
            <person name="Li R."/>
            <person name="Zhang Z."/>
            <person name="Li L."/>
            <person name="Gu X."/>
            <person name="Fan W."/>
            <person name="Lucas W.J."/>
            <person name="Wang X."/>
            <person name="Xie B."/>
            <person name="Ni P."/>
            <person name="Ren Y."/>
            <person name="Zhu H."/>
            <person name="Li J."/>
            <person name="Lin K."/>
            <person name="Jin W."/>
            <person name="Fei Z."/>
            <person name="Li G."/>
            <person name="Staub J."/>
            <person name="Kilian A."/>
            <person name="van der Vossen E.A."/>
            <person name="Wu Y."/>
            <person name="Guo J."/>
            <person name="He J."/>
            <person name="Jia Z."/>
            <person name="Ren Y."/>
            <person name="Tian G."/>
            <person name="Lu Y."/>
            <person name="Ruan J."/>
            <person name="Qian W."/>
            <person name="Wang M."/>
            <person name="Huang Q."/>
            <person name="Li B."/>
            <person name="Xuan Z."/>
            <person name="Cao J."/>
            <person name="Asan"/>
            <person name="Wu Z."/>
            <person name="Zhang J."/>
            <person name="Cai Q."/>
            <person name="Bai Y."/>
            <person name="Zhao B."/>
            <person name="Han Y."/>
            <person name="Li Y."/>
            <person name="Li X."/>
            <person name="Wang S."/>
            <person name="Shi Q."/>
            <person name="Liu S."/>
            <person name="Cho W.K."/>
            <person name="Kim J.Y."/>
            <person name="Xu Y."/>
            <person name="Heller-Uszynska K."/>
            <person name="Miao H."/>
            <person name="Cheng Z."/>
            <person name="Zhang S."/>
            <person name="Wu J."/>
            <person name="Yang Y."/>
            <person name="Kang H."/>
            <person name="Li M."/>
            <person name="Liang H."/>
            <person name="Ren X."/>
            <person name="Shi Z."/>
            <person name="Wen M."/>
            <person name="Jian M."/>
            <person name="Yang H."/>
            <person name="Zhang G."/>
            <person name="Yang Z."/>
            <person name="Chen R."/>
            <person name="Liu S."/>
            <person name="Li J."/>
            <person name="Ma L."/>
            <person name="Liu H."/>
            <person name="Zhou Y."/>
            <person name="Zhao J."/>
            <person name="Fang X."/>
            <person name="Li G."/>
            <person name="Fang L."/>
            <person name="Li Y."/>
            <person name="Liu D."/>
            <person name="Zheng H."/>
            <person name="Zhang Y."/>
            <person name="Qin N."/>
            <person name="Li Z."/>
            <person name="Yang G."/>
            <person name="Yang S."/>
            <person name="Bolund L."/>
            <person name="Kristiansen K."/>
            <person name="Zheng H."/>
            <person name="Li S."/>
            <person name="Zhang X."/>
            <person name="Yang H."/>
            <person name="Wang J."/>
            <person name="Sun R."/>
            <person name="Zhang B."/>
            <person name="Jiang S."/>
            <person name="Wang J."/>
            <person name="Du Y."/>
            <person name="Li S."/>
        </authorList>
    </citation>
    <scope>NUCLEOTIDE SEQUENCE [LARGE SCALE GENOMIC DNA]</scope>
    <source>
        <strain evidence="2">cv. 9930</strain>
    </source>
</reference>
<dbReference type="OrthoDB" id="1611257at2759"/>
<reference evidence="1 2" key="4">
    <citation type="journal article" date="2011" name="BMC Genomics">
        <title>RNA-Seq improves annotation of protein-coding genes in the cucumber genome.</title>
        <authorList>
            <person name="Li Z."/>
            <person name="Zhang Z."/>
            <person name="Yan P."/>
            <person name="Huang S."/>
            <person name="Fei Z."/>
            <person name="Lin K."/>
        </authorList>
    </citation>
    <scope>NUCLEOTIDE SEQUENCE [LARGE SCALE GENOMIC DNA]</scope>
    <source>
        <strain evidence="2">cv. 9930</strain>
    </source>
</reference>
<evidence type="ECO:0000313" key="2">
    <source>
        <dbReference type="Proteomes" id="UP000029981"/>
    </source>
</evidence>
<dbReference type="Proteomes" id="UP000029981">
    <property type="component" value="Chromosome 7"/>
</dbReference>
<reference evidence="1 2" key="3">
    <citation type="journal article" date="2010" name="BMC Genomics">
        <title>Transcriptome sequencing and comparative analysis of cucumber flowers with different sex types.</title>
        <authorList>
            <person name="Guo S."/>
            <person name="Zheng Y."/>
            <person name="Joung J.G."/>
            <person name="Liu S."/>
            <person name="Zhang Z."/>
            <person name="Crasta O.R."/>
            <person name="Sobral B.W."/>
            <person name="Xu Y."/>
            <person name="Huang S."/>
            <person name="Fei Z."/>
        </authorList>
    </citation>
    <scope>NUCLEOTIDE SEQUENCE [LARGE SCALE GENOMIC DNA]</scope>
    <source>
        <strain evidence="2">cv. 9930</strain>
    </source>
</reference>
<dbReference type="STRING" id="3659.A0A0A0K6G6"/>
<evidence type="ECO:0000313" key="1">
    <source>
        <dbReference type="EMBL" id="KGN43892.1"/>
    </source>
</evidence>